<sequence>MNNDISTERPVFPIEGVHERGALVKDWPLCPVGGGTSLGLAGGPLAPHKPRNPQMIPDPSSSITLSDPAAQSSQTHHGP</sequence>
<evidence type="ECO:0000313" key="3">
    <source>
        <dbReference type="Proteomes" id="UP000824540"/>
    </source>
</evidence>
<gene>
    <name evidence="2" type="ORF">JZ751_002339</name>
</gene>
<name>A0A8T2PBK8_9TELE</name>
<organism evidence="2 3">
    <name type="scientific">Albula glossodonta</name>
    <name type="common">roundjaw bonefish</name>
    <dbReference type="NCBI Taxonomy" id="121402"/>
    <lineage>
        <taxon>Eukaryota</taxon>
        <taxon>Metazoa</taxon>
        <taxon>Chordata</taxon>
        <taxon>Craniata</taxon>
        <taxon>Vertebrata</taxon>
        <taxon>Euteleostomi</taxon>
        <taxon>Actinopterygii</taxon>
        <taxon>Neopterygii</taxon>
        <taxon>Teleostei</taxon>
        <taxon>Albuliformes</taxon>
        <taxon>Albulidae</taxon>
        <taxon>Albula</taxon>
    </lineage>
</organism>
<keyword evidence="3" id="KW-1185">Reference proteome</keyword>
<reference evidence="2" key="1">
    <citation type="thesis" date="2021" institute="BYU ScholarsArchive" country="Provo, UT, USA">
        <title>Applications of and Algorithms for Genome Assembly and Genomic Analyses with an Emphasis on Marine Teleosts.</title>
        <authorList>
            <person name="Pickett B.D."/>
        </authorList>
    </citation>
    <scope>NUCLEOTIDE SEQUENCE</scope>
    <source>
        <strain evidence="2">HI-2016</strain>
    </source>
</reference>
<feature type="compositionally biased region" description="Polar residues" evidence="1">
    <location>
        <begin position="59"/>
        <end position="79"/>
    </location>
</feature>
<proteinExistence type="predicted"/>
<dbReference type="EMBL" id="JAFBMS010000011">
    <property type="protein sequence ID" value="KAG9348601.1"/>
    <property type="molecule type" value="Genomic_DNA"/>
</dbReference>
<dbReference type="Proteomes" id="UP000824540">
    <property type="component" value="Unassembled WGS sequence"/>
</dbReference>
<feature type="region of interest" description="Disordered" evidence="1">
    <location>
        <begin position="40"/>
        <end position="79"/>
    </location>
</feature>
<evidence type="ECO:0000313" key="2">
    <source>
        <dbReference type="EMBL" id="KAG9348601.1"/>
    </source>
</evidence>
<accession>A0A8T2PBK8</accession>
<dbReference type="AlphaFoldDB" id="A0A8T2PBK8"/>
<protein>
    <submittedName>
        <fullName evidence="2">Uncharacterized protein</fullName>
    </submittedName>
</protein>
<comment type="caution">
    <text evidence="2">The sequence shown here is derived from an EMBL/GenBank/DDBJ whole genome shotgun (WGS) entry which is preliminary data.</text>
</comment>
<evidence type="ECO:0000256" key="1">
    <source>
        <dbReference type="SAM" id="MobiDB-lite"/>
    </source>
</evidence>